<dbReference type="CDD" id="cd05403">
    <property type="entry name" value="NT_KNTase_like"/>
    <property type="match status" value="1"/>
</dbReference>
<accession>A0A1S7NP21</accession>
<dbReference type="GO" id="GO:0016779">
    <property type="term" value="F:nucleotidyltransferase activity"/>
    <property type="evidence" value="ECO:0007669"/>
    <property type="project" value="UniProtKB-KW"/>
</dbReference>
<evidence type="ECO:0000256" key="2">
    <source>
        <dbReference type="ARBA" id="ARBA00022649"/>
    </source>
</evidence>
<keyword evidence="5" id="KW-0479">Metal-binding</keyword>
<keyword evidence="12" id="KW-1185">Reference proteome</keyword>
<dbReference type="Gene3D" id="3.30.460.10">
    <property type="entry name" value="Beta Polymerase, domain 2"/>
    <property type="match status" value="1"/>
</dbReference>
<evidence type="ECO:0000313" key="11">
    <source>
        <dbReference type="EMBL" id="CUX09741.1"/>
    </source>
</evidence>
<evidence type="ECO:0000256" key="5">
    <source>
        <dbReference type="ARBA" id="ARBA00022723"/>
    </source>
</evidence>
<dbReference type="PANTHER" id="PTHR33571:SF12">
    <property type="entry name" value="BSL3053 PROTEIN"/>
    <property type="match status" value="1"/>
</dbReference>
<feature type="domain" description="Polymerase nucleotidyl transferase" evidence="10">
    <location>
        <begin position="33"/>
        <end position="111"/>
    </location>
</feature>
<evidence type="ECO:0000256" key="7">
    <source>
        <dbReference type="ARBA" id="ARBA00022840"/>
    </source>
</evidence>
<evidence type="ECO:0000256" key="9">
    <source>
        <dbReference type="ARBA" id="ARBA00038276"/>
    </source>
</evidence>
<evidence type="ECO:0000256" key="4">
    <source>
        <dbReference type="ARBA" id="ARBA00022695"/>
    </source>
</evidence>
<keyword evidence="8" id="KW-0460">Magnesium</keyword>
<dbReference type="InterPro" id="IPR052038">
    <property type="entry name" value="Type-VII_TA_antitoxin"/>
</dbReference>
<keyword evidence="3 11" id="KW-0808">Transferase</keyword>
<dbReference type="EMBL" id="FBWK01000005">
    <property type="protein sequence ID" value="CUX09741.1"/>
    <property type="molecule type" value="Genomic_DNA"/>
</dbReference>
<evidence type="ECO:0000259" key="10">
    <source>
        <dbReference type="Pfam" id="PF01909"/>
    </source>
</evidence>
<evidence type="ECO:0000313" key="12">
    <source>
        <dbReference type="Proteomes" id="UP000191988"/>
    </source>
</evidence>
<dbReference type="AlphaFoldDB" id="A0A1S7NP21"/>
<organism evidence="11 12">
    <name type="scientific">Agrobacterium tomkonis CFBP 6623</name>
    <dbReference type="NCBI Taxonomy" id="1183432"/>
    <lineage>
        <taxon>Bacteria</taxon>
        <taxon>Pseudomonadati</taxon>
        <taxon>Pseudomonadota</taxon>
        <taxon>Alphaproteobacteria</taxon>
        <taxon>Hyphomicrobiales</taxon>
        <taxon>Rhizobiaceae</taxon>
        <taxon>Rhizobium/Agrobacterium group</taxon>
        <taxon>Agrobacterium</taxon>
        <taxon>Agrobacterium tumefaciens complex</taxon>
    </lineage>
</organism>
<proteinExistence type="inferred from homology"/>
<dbReference type="InterPro" id="IPR002934">
    <property type="entry name" value="Polymerase_NTP_transf_dom"/>
</dbReference>
<comment type="cofactor">
    <cofactor evidence="1">
        <name>Mg(2+)</name>
        <dbReference type="ChEBI" id="CHEBI:18420"/>
    </cofactor>
</comment>
<keyword evidence="7" id="KW-0067">ATP-binding</keyword>
<dbReference type="Pfam" id="PF01909">
    <property type="entry name" value="NTP_transf_2"/>
    <property type="match status" value="1"/>
</dbReference>
<dbReference type="STRING" id="1183432.AGR3A_Cc130008"/>
<keyword evidence="6" id="KW-0547">Nucleotide-binding</keyword>
<sequence>MNWRAVAVLLESRRLEIEIMRPSEALEKNREAIREATKRFNAANPRVFGSVARGEDRPDSDLDILVDALPGATLFDLGGLLEELSAIMRGTEIHLLTPGDFPERIRVKVLQEAKPV</sequence>
<evidence type="ECO:0000256" key="1">
    <source>
        <dbReference type="ARBA" id="ARBA00001946"/>
    </source>
</evidence>
<dbReference type="GO" id="GO:0046872">
    <property type="term" value="F:metal ion binding"/>
    <property type="evidence" value="ECO:0007669"/>
    <property type="project" value="UniProtKB-KW"/>
</dbReference>
<dbReference type="SUPFAM" id="SSF81301">
    <property type="entry name" value="Nucleotidyltransferase"/>
    <property type="match status" value="1"/>
</dbReference>
<keyword evidence="2" id="KW-1277">Toxin-antitoxin system</keyword>
<comment type="similarity">
    <text evidence="9">Belongs to the MntA antitoxin family.</text>
</comment>
<keyword evidence="4" id="KW-0548">Nucleotidyltransferase</keyword>
<name>A0A1S7NP21_9HYPH</name>
<dbReference type="Proteomes" id="UP000191988">
    <property type="component" value="Unassembled WGS sequence"/>
</dbReference>
<dbReference type="PANTHER" id="PTHR33571">
    <property type="entry name" value="SSL8005 PROTEIN"/>
    <property type="match status" value="1"/>
</dbReference>
<reference evidence="12" key="1">
    <citation type="submission" date="2016-01" db="EMBL/GenBank/DDBJ databases">
        <authorList>
            <person name="Regsiter A."/>
            <person name="william w."/>
        </authorList>
    </citation>
    <scope>NUCLEOTIDE SEQUENCE [LARGE SCALE GENOMIC DNA]</scope>
    <source>
        <strain evidence="12">CFBP 6623</strain>
    </source>
</reference>
<dbReference type="InterPro" id="IPR043519">
    <property type="entry name" value="NT_sf"/>
</dbReference>
<protein>
    <submittedName>
        <fullName evidence="11">Putative nucleotidyltransferase</fullName>
    </submittedName>
</protein>
<gene>
    <name evidence="11" type="ORF">AGR3A_Cc130008</name>
</gene>
<evidence type="ECO:0000256" key="8">
    <source>
        <dbReference type="ARBA" id="ARBA00022842"/>
    </source>
</evidence>
<dbReference type="GO" id="GO:0005524">
    <property type="term" value="F:ATP binding"/>
    <property type="evidence" value="ECO:0007669"/>
    <property type="project" value="UniProtKB-KW"/>
</dbReference>
<evidence type="ECO:0000256" key="3">
    <source>
        <dbReference type="ARBA" id="ARBA00022679"/>
    </source>
</evidence>
<evidence type="ECO:0000256" key="6">
    <source>
        <dbReference type="ARBA" id="ARBA00022741"/>
    </source>
</evidence>